<dbReference type="Pfam" id="PF00106">
    <property type="entry name" value="adh_short"/>
    <property type="match status" value="1"/>
</dbReference>
<keyword evidence="7" id="KW-1185">Reference proteome</keyword>
<comment type="function">
    <text evidence="3">Putative oxidoreductase.</text>
</comment>
<dbReference type="Gene3D" id="3.40.50.720">
    <property type="entry name" value="NAD(P)-binding Rossmann-like Domain"/>
    <property type="match status" value="1"/>
</dbReference>
<comment type="caution">
    <text evidence="6">The sequence shown here is derived from an EMBL/GenBank/DDBJ whole genome shotgun (WGS) entry which is preliminary data.</text>
</comment>
<evidence type="ECO:0000259" key="5">
    <source>
        <dbReference type="SMART" id="SM00822"/>
    </source>
</evidence>
<name>A0A5A8CI92_CAFRO</name>
<keyword evidence="2" id="KW-0560">Oxidoreductase</keyword>
<sequence length="322" mass="33501">MSLYAWTVVCGWAASQVAALLTCVISVLDLIWSVVAPRKGAPAPRVVLITGASSGIGKALAIDYASPGMTLVLTGRNMERLREVSDACDAKGAAVILKAIDVTDESGMRDWIAAVDTDHPIDLVVANAGVSEATAAVQNDPAGAARTILPINVFGLLNTVVPLIEPMKARGRGQIAIVSSLAGFGPITSSAAYSASKAAVKTWGEALRTELLCFGVRVNVVCPGFVRSPMTAVNKFYMPGLINMDEAIACIREGLACDLPVIAFPSFTYFLAQMSGALPVAAREALARLGVLSGLFFYRRGPKGRSAAAESAGSEGAASKRD</sequence>
<proteinExistence type="inferred from homology"/>
<dbReference type="PROSITE" id="PS00061">
    <property type="entry name" value="ADH_SHORT"/>
    <property type="match status" value="1"/>
</dbReference>
<reference evidence="6 7" key="1">
    <citation type="submission" date="2019-07" db="EMBL/GenBank/DDBJ databases">
        <title>Genomes of Cafeteria roenbergensis.</title>
        <authorList>
            <person name="Fischer M.G."/>
            <person name="Hackl T."/>
            <person name="Roman M."/>
        </authorList>
    </citation>
    <scope>NUCLEOTIDE SEQUENCE [LARGE SCALE GENOMIC DNA]</scope>
    <source>
        <strain evidence="6 7">BVI</strain>
    </source>
</reference>
<dbReference type="SMART" id="SM00822">
    <property type="entry name" value="PKS_KR"/>
    <property type="match status" value="1"/>
</dbReference>
<dbReference type="InterPro" id="IPR057326">
    <property type="entry name" value="KR_dom"/>
</dbReference>
<dbReference type="PANTHER" id="PTHR44196">
    <property type="entry name" value="DEHYDROGENASE/REDUCTASE SDR FAMILY MEMBER 7B"/>
    <property type="match status" value="1"/>
</dbReference>
<dbReference type="EMBL" id="VLTN01000019">
    <property type="protein sequence ID" value="KAA0152775.1"/>
    <property type="molecule type" value="Genomic_DNA"/>
</dbReference>
<evidence type="ECO:0000313" key="6">
    <source>
        <dbReference type="EMBL" id="KAA0152775.1"/>
    </source>
</evidence>
<evidence type="ECO:0000313" key="7">
    <source>
        <dbReference type="Proteomes" id="UP000323011"/>
    </source>
</evidence>
<protein>
    <recommendedName>
        <fullName evidence="5">Ketoreductase domain-containing protein</fullName>
    </recommendedName>
</protein>
<dbReference type="GO" id="GO:0016020">
    <property type="term" value="C:membrane"/>
    <property type="evidence" value="ECO:0007669"/>
    <property type="project" value="TreeGrafter"/>
</dbReference>
<dbReference type="InterPro" id="IPR020904">
    <property type="entry name" value="Sc_DH/Rdtase_CS"/>
</dbReference>
<dbReference type="OMA" id="TWIRSTN"/>
<evidence type="ECO:0000256" key="1">
    <source>
        <dbReference type="ARBA" id="ARBA00006484"/>
    </source>
</evidence>
<feature type="domain" description="Ketoreductase" evidence="5">
    <location>
        <begin position="45"/>
        <end position="224"/>
    </location>
</feature>
<dbReference type="AlphaFoldDB" id="A0A5A8CI92"/>
<dbReference type="PRINTS" id="PR00080">
    <property type="entry name" value="SDRFAMILY"/>
</dbReference>
<gene>
    <name evidence="6" type="ORF">FNF29_03662</name>
</gene>
<evidence type="ECO:0000256" key="4">
    <source>
        <dbReference type="RuleBase" id="RU000363"/>
    </source>
</evidence>
<organism evidence="6 7">
    <name type="scientific">Cafeteria roenbergensis</name>
    <name type="common">Marine flagellate</name>
    <dbReference type="NCBI Taxonomy" id="33653"/>
    <lineage>
        <taxon>Eukaryota</taxon>
        <taxon>Sar</taxon>
        <taxon>Stramenopiles</taxon>
        <taxon>Bigyra</taxon>
        <taxon>Opalozoa</taxon>
        <taxon>Bicosoecida</taxon>
        <taxon>Cafeteriaceae</taxon>
        <taxon>Cafeteria</taxon>
    </lineage>
</organism>
<dbReference type="PRINTS" id="PR00081">
    <property type="entry name" value="GDHRDH"/>
</dbReference>
<evidence type="ECO:0000256" key="2">
    <source>
        <dbReference type="ARBA" id="ARBA00023002"/>
    </source>
</evidence>
<dbReference type="SUPFAM" id="SSF51735">
    <property type="entry name" value="NAD(P)-binding Rossmann-fold domains"/>
    <property type="match status" value="1"/>
</dbReference>
<dbReference type="PANTHER" id="PTHR44196:SF1">
    <property type="entry name" value="DEHYDROGENASE_REDUCTASE SDR FAMILY MEMBER 7B"/>
    <property type="match status" value="1"/>
</dbReference>
<comment type="similarity">
    <text evidence="1 4">Belongs to the short-chain dehydrogenases/reductases (SDR) family.</text>
</comment>
<dbReference type="GO" id="GO:0016491">
    <property type="term" value="F:oxidoreductase activity"/>
    <property type="evidence" value="ECO:0007669"/>
    <property type="project" value="UniProtKB-KW"/>
</dbReference>
<dbReference type="Proteomes" id="UP000323011">
    <property type="component" value="Unassembled WGS sequence"/>
</dbReference>
<accession>A0A5A8CI92</accession>
<dbReference type="InterPro" id="IPR002347">
    <property type="entry name" value="SDR_fam"/>
</dbReference>
<dbReference type="InterPro" id="IPR036291">
    <property type="entry name" value="NAD(P)-bd_dom_sf"/>
</dbReference>
<evidence type="ECO:0000256" key="3">
    <source>
        <dbReference type="ARBA" id="ARBA00037096"/>
    </source>
</evidence>